<evidence type="ECO:0000313" key="3">
    <source>
        <dbReference type="Proteomes" id="UP000695562"/>
    </source>
</evidence>
<dbReference type="InterPro" id="IPR052050">
    <property type="entry name" value="SecEffector_AnkRepeat"/>
</dbReference>
<proteinExistence type="predicted"/>
<evidence type="ECO:0008006" key="4">
    <source>
        <dbReference type="Google" id="ProtNLM"/>
    </source>
</evidence>
<reference evidence="2" key="1">
    <citation type="submission" date="2020-01" db="EMBL/GenBank/DDBJ databases">
        <title>Development of genomics and gene disruption for Polysphondylium violaceum indicates a role for the polyketide synthase stlB in stalk morphogenesis.</title>
        <authorList>
            <person name="Narita B."/>
            <person name="Kawabe Y."/>
            <person name="Kin K."/>
            <person name="Saito T."/>
            <person name="Gibbs R."/>
            <person name="Kuspa A."/>
            <person name="Muzny D."/>
            <person name="Queller D."/>
            <person name="Richards S."/>
            <person name="Strassman J."/>
            <person name="Sucgang R."/>
            <person name="Worley K."/>
            <person name="Schaap P."/>
        </authorList>
    </citation>
    <scope>NUCLEOTIDE SEQUENCE</scope>
    <source>
        <strain evidence="2">QSvi11</strain>
    </source>
</reference>
<sequence length="734" mass="86463">MNNSSNSICTINSSSNSIKSSHSSNSSSNSKGNNSNSFKDIINNKYIRSNIFKYIRGGIKYYDICKFEWIVKNKHFNLLKYKIHRKEYLFIDYNSLEYIFQIKDIETFNRFYNSPSIIDYFQQPPSVYNQWSHYCCKYDNLELLKHLINNNNNVVNYPNLSEAFRYATKNKNKEMILYLWDHLERLVPKELKELMDVIVVYILKMIIDMNQVDLVQYMLESESPKNCKFNQMQKVALLKQASRVGDLEMFQTVYKFVKKRSMDLESIKVDREWFKELIEFDGSGFLSIERKEKTFITQEHLSFMTEIKFNQLTHYLKLERDKQRAVDENFRKKPGLLEFSSMKDWLVSLERVQQLHSSGVRITSRCIEKAAKKLRLENTSSWDMFKYLFDHFIQPTDSGANKALVNKLLSIANTTNNPKIIQLLLTKYEPNHGWWTGLAGDDKNLDFIKYFFDTFGQQLEHQGHFFTGLNNAAKTGAIQVFKYIFTKFDQRIDMNQFYHTACFHSHYHILEFLISQNISHVNKVIGKSTSMEMVDFLLKHGHTITNNTLNTFDRSNPLPDVKILAFVIEKTPNIMYANHHLLLLLETSIQQHKFQHFKLLLQHYKMDAPERVLGCIGTHGNLEMLQHYYQLYPSHNEFYRFCFINSLKEQHLSLIRFLFENINTYDLFLNESQSAFLSTIKSDVIRLTTKDLLTKFVNDLNISKTATGTELLKDLDTTVQSSKLLKQIIDNLNK</sequence>
<name>A0A8J4UY89_9MYCE</name>
<dbReference type="AlphaFoldDB" id="A0A8J4UY89"/>
<comment type="caution">
    <text evidence="2">The sequence shown here is derived from an EMBL/GenBank/DDBJ whole genome shotgun (WGS) entry which is preliminary data.</text>
</comment>
<evidence type="ECO:0000256" key="1">
    <source>
        <dbReference type="SAM" id="MobiDB-lite"/>
    </source>
</evidence>
<dbReference type="Gene3D" id="1.25.40.20">
    <property type="entry name" value="Ankyrin repeat-containing domain"/>
    <property type="match status" value="2"/>
</dbReference>
<dbReference type="SUPFAM" id="SSF48403">
    <property type="entry name" value="Ankyrin repeat"/>
    <property type="match status" value="2"/>
</dbReference>
<dbReference type="PANTHER" id="PTHR46586">
    <property type="entry name" value="ANKYRIN REPEAT-CONTAINING PROTEIN"/>
    <property type="match status" value="1"/>
</dbReference>
<dbReference type="InterPro" id="IPR036770">
    <property type="entry name" value="Ankyrin_rpt-contain_sf"/>
</dbReference>
<gene>
    <name evidence="2" type="ORF">CYY_007079</name>
</gene>
<dbReference type="EMBL" id="AJWJ01000358">
    <property type="protein sequence ID" value="KAF2071608.1"/>
    <property type="molecule type" value="Genomic_DNA"/>
</dbReference>
<keyword evidence="3" id="KW-1185">Reference proteome</keyword>
<accession>A0A8J4UY89</accession>
<dbReference type="Proteomes" id="UP000695562">
    <property type="component" value="Unassembled WGS sequence"/>
</dbReference>
<feature type="region of interest" description="Disordered" evidence="1">
    <location>
        <begin position="1"/>
        <end position="33"/>
    </location>
</feature>
<dbReference type="PANTHER" id="PTHR46586:SF3">
    <property type="entry name" value="ANKYRIN REPEAT-CONTAINING PROTEIN"/>
    <property type="match status" value="1"/>
</dbReference>
<organism evidence="2 3">
    <name type="scientific">Polysphondylium violaceum</name>
    <dbReference type="NCBI Taxonomy" id="133409"/>
    <lineage>
        <taxon>Eukaryota</taxon>
        <taxon>Amoebozoa</taxon>
        <taxon>Evosea</taxon>
        <taxon>Eumycetozoa</taxon>
        <taxon>Dictyostelia</taxon>
        <taxon>Dictyosteliales</taxon>
        <taxon>Dictyosteliaceae</taxon>
        <taxon>Polysphondylium</taxon>
    </lineage>
</organism>
<protein>
    <recommendedName>
        <fullName evidence="4">Ankyrin repeat-containing protein</fullName>
    </recommendedName>
</protein>
<evidence type="ECO:0000313" key="2">
    <source>
        <dbReference type="EMBL" id="KAF2071608.1"/>
    </source>
</evidence>